<evidence type="ECO:0000256" key="1">
    <source>
        <dbReference type="SAM" id="Coils"/>
    </source>
</evidence>
<dbReference type="Gene3D" id="3.80.10.10">
    <property type="entry name" value="Ribonuclease Inhibitor"/>
    <property type="match status" value="1"/>
</dbReference>
<dbReference type="AlphaFoldDB" id="A0A5C3MIQ9"/>
<keyword evidence="1" id="KW-0175">Coiled coil</keyword>
<reference evidence="2 3" key="1">
    <citation type="journal article" date="2019" name="Nat. Ecol. Evol.">
        <title>Megaphylogeny resolves global patterns of mushroom evolution.</title>
        <authorList>
            <person name="Varga T."/>
            <person name="Krizsan K."/>
            <person name="Foldi C."/>
            <person name="Dima B."/>
            <person name="Sanchez-Garcia M."/>
            <person name="Sanchez-Ramirez S."/>
            <person name="Szollosi G.J."/>
            <person name="Szarkandi J.G."/>
            <person name="Papp V."/>
            <person name="Albert L."/>
            <person name="Andreopoulos W."/>
            <person name="Angelini C."/>
            <person name="Antonin V."/>
            <person name="Barry K.W."/>
            <person name="Bougher N.L."/>
            <person name="Buchanan P."/>
            <person name="Buyck B."/>
            <person name="Bense V."/>
            <person name="Catcheside P."/>
            <person name="Chovatia M."/>
            <person name="Cooper J."/>
            <person name="Damon W."/>
            <person name="Desjardin D."/>
            <person name="Finy P."/>
            <person name="Geml J."/>
            <person name="Haridas S."/>
            <person name="Hughes K."/>
            <person name="Justo A."/>
            <person name="Karasinski D."/>
            <person name="Kautmanova I."/>
            <person name="Kiss B."/>
            <person name="Kocsube S."/>
            <person name="Kotiranta H."/>
            <person name="LaButti K.M."/>
            <person name="Lechner B.E."/>
            <person name="Liimatainen K."/>
            <person name="Lipzen A."/>
            <person name="Lukacs Z."/>
            <person name="Mihaltcheva S."/>
            <person name="Morgado L.N."/>
            <person name="Niskanen T."/>
            <person name="Noordeloos M.E."/>
            <person name="Ohm R.A."/>
            <person name="Ortiz-Santana B."/>
            <person name="Ovrebo C."/>
            <person name="Racz N."/>
            <person name="Riley R."/>
            <person name="Savchenko A."/>
            <person name="Shiryaev A."/>
            <person name="Soop K."/>
            <person name="Spirin V."/>
            <person name="Szebenyi C."/>
            <person name="Tomsovsky M."/>
            <person name="Tulloss R.E."/>
            <person name="Uehling J."/>
            <person name="Grigoriev I.V."/>
            <person name="Vagvolgyi C."/>
            <person name="Papp T."/>
            <person name="Martin F.M."/>
            <person name="Miettinen O."/>
            <person name="Hibbett D.S."/>
            <person name="Nagy L.G."/>
        </authorList>
    </citation>
    <scope>NUCLEOTIDE SEQUENCE [LARGE SCALE GENOMIC DNA]</scope>
    <source>
        <strain evidence="2 3">OMC1185</strain>
    </source>
</reference>
<dbReference type="InterPro" id="IPR032675">
    <property type="entry name" value="LRR_dom_sf"/>
</dbReference>
<accession>A0A5C3MIQ9</accession>
<organism evidence="2 3">
    <name type="scientific">Heliocybe sulcata</name>
    <dbReference type="NCBI Taxonomy" id="5364"/>
    <lineage>
        <taxon>Eukaryota</taxon>
        <taxon>Fungi</taxon>
        <taxon>Dikarya</taxon>
        <taxon>Basidiomycota</taxon>
        <taxon>Agaricomycotina</taxon>
        <taxon>Agaricomycetes</taxon>
        <taxon>Gloeophyllales</taxon>
        <taxon>Gloeophyllaceae</taxon>
        <taxon>Heliocybe</taxon>
    </lineage>
</organism>
<protein>
    <submittedName>
        <fullName evidence="2">Uncharacterized protein</fullName>
    </submittedName>
</protein>
<dbReference type="SUPFAM" id="SSF52047">
    <property type="entry name" value="RNI-like"/>
    <property type="match status" value="1"/>
</dbReference>
<dbReference type="Proteomes" id="UP000305948">
    <property type="component" value="Unassembled WGS sequence"/>
</dbReference>
<sequence>MDNLRDPDALRALKDIQSRIDDVETDVLIAKQEYQSLQEDLSLLREERERISTPELPSRLLTASYLEAIEKAVEELDKPISEQTSILKLAKKNVKQEEDTLGQLYQARRSLLSQVSPAQVLPEELWLNIWTWVDTMAFHSDREAAIAFLLSRVCSRWREILVRTPRMWRRIRVHYQSSLDRLRVQLWRSTPYMLDITYVPDFPFINVPAAQSASINLSKLLAELAWHSERWRSLHIGENPRYHRYVYYSDATCLAPRIFRTLLSDVLVPNLQHLCVWWTECEIGSPVNLFRNGAPSLTAVQLLSVDVPENMALLQGLTSLELIQIPPNIWPSARQLQDILVKCPALSHLGLDGLIFDQFSETHSLTPVALPSLRMLKLCFKTWWEEELEDVNYPEKLFHLFNAPQLSTLQLIDFDTLSSEQLVGVLEATPLACGNQSLEVLYLHSGEDGDPIEIDPSVVARLLKALPNLRHLWLDADKGDVRKFMDVLVSGGPHVFPWKPLCPALQTLTLEVLGAQLEDDRGGYVRNFLDRRRRQQLSIKTVRLYPQDQAYVAPSLLAWCHENLTLELLSERGASLMAKLVSW</sequence>
<evidence type="ECO:0000313" key="3">
    <source>
        <dbReference type="Proteomes" id="UP000305948"/>
    </source>
</evidence>
<gene>
    <name evidence="2" type="ORF">OE88DRAFT_1740409</name>
</gene>
<dbReference type="PANTHER" id="PTHR38926:SF72">
    <property type="entry name" value="IM:7136021-RELATED"/>
    <property type="match status" value="1"/>
</dbReference>
<keyword evidence="3" id="KW-1185">Reference proteome</keyword>
<proteinExistence type="predicted"/>
<dbReference type="PANTHER" id="PTHR38926">
    <property type="entry name" value="F-BOX DOMAIN CONTAINING PROTEIN, EXPRESSED"/>
    <property type="match status" value="1"/>
</dbReference>
<feature type="coiled-coil region" evidence="1">
    <location>
        <begin position="13"/>
        <end position="47"/>
    </location>
</feature>
<dbReference type="OrthoDB" id="2269034at2759"/>
<evidence type="ECO:0000313" key="2">
    <source>
        <dbReference type="EMBL" id="TFK45309.1"/>
    </source>
</evidence>
<name>A0A5C3MIQ9_9AGAM</name>
<dbReference type="EMBL" id="ML213547">
    <property type="protein sequence ID" value="TFK45309.1"/>
    <property type="molecule type" value="Genomic_DNA"/>
</dbReference>